<name>A0A2G7T2R8_9FLAO</name>
<feature type="domain" description="Cytochrome c" evidence="13">
    <location>
        <begin position="217"/>
        <end position="312"/>
    </location>
</feature>
<reference evidence="14" key="1">
    <citation type="submission" date="2017-10" db="EMBL/GenBank/DDBJ databases">
        <title>Chryseobacterium sp. B5 is a hydrocarbonoclastic and plant growth promoting bacterium.</title>
        <authorList>
            <person name="Thijs S."/>
            <person name="Gkorezis P."/>
            <person name="Van Hamme J."/>
        </authorList>
    </citation>
    <scope>NUCLEOTIDE SEQUENCE</scope>
    <source>
        <strain evidence="14">B5</strain>
    </source>
</reference>
<organism evidence="14">
    <name type="scientific">Chryseobacterium sp. B5</name>
    <dbReference type="NCBI Taxonomy" id="2050562"/>
    <lineage>
        <taxon>Bacteria</taxon>
        <taxon>Pseudomonadati</taxon>
        <taxon>Bacteroidota</taxon>
        <taxon>Flavobacteriia</taxon>
        <taxon>Flavobacteriales</taxon>
        <taxon>Weeksellaceae</taxon>
        <taxon>Chryseobacterium group</taxon>
        <taxon>Chryseobacterium</taxon>
    </lineage>
</organism>
<keyword evidence="5 10" id="KW-0479">Metal-binding</keyword>
<evidence type="ECO:0000256" key="9">
    <source>
        <dbReference type="ARBA" id="ARBA00023136"/>
    </source>
</evidence>
<evidence type="ECO:0000256" key="11">
    <source>
        <dbReference type="SAM" id="Phobius"/>
    </source>
</evidence>
<evidence type="ECO:0000256" key="5">
    <source>
        <dbReference type="ARBA" id="ARBA00022723"/>
    </source>
</evidence>
<dbReference type="GO" id="GO:0005507">
    <property type="term" value="F:copper ion binding"/>
    <property type="evidence" value="ECO:0007669"/>
    <property type="project" value="InterPro"/>
</dbReference>
<dbReference type="SUPFAM" id="SSF46626">
    <property type="entry name" value="Cytochrome c"/>
    <property type="match status" value="1"/>
</dbReference>
<dbReference type="InterPro" id="IPR009056">
    <property type="entry name" value="Cyt_c-like_dom"/>
</dbReference>
<dbReference type="GO" id="GO:0042773">
    <property type="term" value="P:ATP synthesis coupled electron transport"/>
    <property type="evidence" value="ECO:0007669"/>
    <property type="project" value="TreeGrafter"/>
</dbReference>
<dbReference type="Gene3D" id="2.60.40.420">
    <property type="entry name" value="Cupredoxins - blue copper proteins"/>
    <property type="match status" value="1"/>
</dbReference>
<dbReference type="Pfam" id="PF00034">
    <property type="entry name" value="Cytochrom_C"/>
    <property type="match status" value="1"/>
</dbReference>
<dbReference type="CDD" id="cd04213">
    <property type="entry name" value="CuRO_CcO_Caa3_II"/>
    <property type="match status" value="1"/>
</dbReference>
<feature type="transmembrane region" description="Helical" evidence="11">
    <location>
        <begin position="59"/>
        <end position="80"/>
    </location>
</feature>
<proteinExistence type="inferred from homology"/>
<accession>A0A2G7T2R8</accession>
<dbReference type="EMBL" id="PEKC01000120">
    <property type="protein sequence ID" value="PII34215.1"/>
    <property type="molecule type" value="Genomic_DNA"/>
</dbReference>
<dbReference type="InterPro" id="IPR001505">
    <property type="entry name" value="Copper_CuA"/>
</dbReference>
<evidence type="ECO:0000256" key="6">
    <source>
        <dbReference type="ARBA" id="ARBA00022982"/>
    </source>
</evidence>
<dbReference type="PANTHER" id="PTHR22888">
    <property type="entry name" value="CYTOCHROME C OXIDASE, SUBUNIT II"/>
    <property type="match status" value="1"/>
</dbReference>
<evidence type="ECO:0000256" key="3">
    <source>
        <dbReference type="ARBA" id="ARBA00022448"/>
    </source>
</evidence>
<sequence length="312" mass="33590">MSGTAAATPQSSLHAGSVQAASFGELSAVLSVGAAALLLGVMLLLALSLGRARPVRVRLWLVGGGIALPVAVLTALFFYGESRRPDWRPMPPADALVVTVTAHLWWWDIRYSDPRTGAEFVTANEVRLPVGRPVYFALASGDVIHSFWVPALGGKMDMVPGRLQHLLVQPTTEGRWRGQCAEYCGEQHARMALDVLVVAPQAFERWSAAQARPASVAENHPGLQAFEKHRCSFCHRVRGVADEASRGLGPDLTHVGGRLSLAAASLPNTPQNLRSWITHTQQLKAGARMPSGAGRVPDHELEDIAAWLSTLK</sequence>
<dbReference type="InterPro" id="IPR036909">
    <property type="entry name" value="Cyt_c-like_dom_sf"/>
</dbReference>
<comment type="subcellular location">
    <subcellularLocation>
        <location evidence="1">Membrane</location>
    </subcellularLocation>
</comment>
<dbReference type="InterPro" id="IPR002429">
    <property type="entry name" value="CcO_II-like_C"/>
</dbReference>
<dbReference type="GO" id="GO:0004129">
    <property type="term" value="F:cytochrome-c oxidase activity"/>
    <property type="evidence" value="ECO:0007669"/>
    <property type="project" value="InterPro"/>
</dbReference>
<gene>
    <name evidence="14" type="ORF">CTI11_22405</name>
</gene>
<dbReference type="PANTHER" id="PTHR22888:SF9">
    <property type="entry name" value="CYTOCHROME C OXIDASE SUBUNIT 2"/>
    <property type="match status" value="1"/>
</dbReference>
<comment type="similarity">
    <text evidence="2">Belongs to the cytochrome c oxidase subunit 2 family.</text>
</comment>
<keyword evidence="4 10" id="KW-0349">Heme</keyword>
<dbReference type="AlphaFoldDB" id="A0A2G7T2R8"/>
<comment type="caution">
    <text evidence="14">The sequence shown here is derived from an EMBL/GenBank/DDBJ whole genome shotgun (WGS) entry which is preliminary data.</text>
</comment>
<feature type="domain" description="Cytochrome oxidase subunit II copper A binding" evidence="12">
    <location>
        <begin position="93"/>
        <end position="209"/>
    </location>
</feature>
<dbReference type="GO" id="GO:0016020">
    <property type="term" value="C:membrane"/>
    <property type="evidence" value="ECO:0007669"/>
    <property type="project" value="UniProtKB-SubCell"/>
</dbReference>
<dbReference type="InterPro" id="IPR045187">
    <property type="entry name" value="CcO_II"/>
</dbReference>
<keyword evidence="6" id="KW-0249">Electron transport</keyword>
<keyword evidence="7 10" id="KW-0408">Iron</keyword>
<dbReference type="PROSITE" id="PS00078">
    <property type="entry name" value="COX2"/>
    <property type="match status" value="1"/>
</dbReference>
<protein>
    <submittedName>
        <fullName evidence="14">Cytochrome C oxidase subunit II</fullName>
    </submittedName>
</protein>
<keyword evidence="11" id="KW-1133">Transmembrane helix</keyword>
<keyword evidence="3" id="KW-0813">Transport</keyword>
<dbReference type="SUPFAM" id="SSF49503">
    <property type="entry name" value="Cupredoxins"/>
    <property type="match status" value="1"/>
</dbReference>
<evidence type="ECO:0000256" key="7">
    <source>
        <dbReference type="ARBA" id="ARBA00023004"/>
    </source>
</evidence>
<dbReference type="Pfam" id="PF00116">
    <property type="entry name" value="COX2"/>
    <property type="match status" value="1"/>
</dbReference>
<evidence type="ECO:0000256" key="1">
    <source>
        <dbReference type="ARBA" id="ARBA00004370"/>
    </source>
</evidence>
<keyword evidence="11" id="KW-0812">Transmembrane</keyword>
<dbReference type="GO" id="GO:0020037">
    <property type="term" value="F:heme binding"/>
    <property type="evidence" value="ECO:0007669"/>
    <property type="project" value="InterPro"/>
</dbReference>
<dbReference type="InterPro" id="IPR034236">
    <property type="entry name" value="CuRO_CcO_Caa3_II"/>
</dbReference>
<evidence type="ECO:0000256" key="2">
    <source>
        <dbReference type="ARBA" id="ARBA00007866"/>
    </source>
</evidence>
<dbReference type="InterPro" id="IPR008972">
    <property type="entry name" value="Cupredoxin"/>
</dbReference>
<evidence type="ECO:0000256" key="8">
    <source>
        <dbReference type="ARBA" id="ARBA00023008"/>
    </source>
</evidence>
<keyword evidence="9 11" id="KW-0472">Membrane</keyword>
<dbReference type="PROSITE" id="PS50857">
    <property type="entry name" value="COX2_CUA"/>
    <property type="match status" value="1"/>
</dbReference>
<evidence type="ECO:0000259" key="13">
    <source>
        <dbReference type="PROSITE" id="PS51007"/>
    </source>
</evidence>
<evidence type="ECO:0000256" key="10">
    <source>
        <dbReference type="PROSITE-ProRule" id="PRU00433"/>
    </source>
</evidence>
<feature type="transmembrane region" description="Helical" evidence="11">
    <location>
        <begin position="30"/>
        <end position="47"/>
    </location>
</feature>
<evidence type="ECO:0000313" key="14">
    <source>
        <dbReference type="EMBL" id="PII34215.1"/>
    </source>
</evidence>
<evidence type="ECO:0000259" key="12">
    <source>
        <dbReference type="PROSITE" id="PS50857"/>
    </source>
</evidence>
<evidence type="ECO:0000256" key="4">
    <source>
        <dbReference type="ARBA" id="ARBA00022617"/>
    </source>
</evidence>
<keyword evidence="8" id="KW-0186">Copper</keyword>
<dbReference type="PROSITE" id="PS51007">
    <property type="entry name" value="CYTC"/>
    <property type="match status" value="1"/>
</dbReference>